<evidence type="ECO:0000313" key="1">
    <source>
        <dbReference type="EMBL" id="MPC59739.1"/>
    </source>
</evidence>
<dbReference type="Gene3D" id="3.10.100.10">
    <property type="entry name" value="Mannose-Binding Protein A, subunit A"/>
    <property type="match status" value="1"/>
</dbReference>
<dbReference type="InterPro" id="IPR016187">
    <property type="entry name" value="CTDL_fold"/>
</dbReference>
<dbReference type="EMBL" id="VSRR010016825">
    <property type="protein sequence ID" value="MPC59739.1"/>
    <property type="molecule type" value="Genomic_DNA"/>
</dbReference>
<comment type="caution">
    <text evidence="1">The sequence shown here is derived from an EMBL/GenBank/DDBJ whole genome shotgun (WGS) entry which is preliminary data.</text>
</comment>
<dbReference type="SUPFAM" id="SSF56436">
    <property type="entry name" value="C-type lectin-like"/>
    <property type="match status" value="1"/>
</dbReference>
<organism evidence="1 2">
    <name type="scientific">Portunus trituberculatus</name>
    <name type="common">Swimming crab</name>
    <name type="synonym">Neptunus trituberculatus</name>
    <dbReference type="NCBI Taxonomy" id="210409"/>
    <lineage>
        <taxon>Eukaryota</taxon>
        <taxon>Metazoa</taxon>
        <taxon>Ecdysozoa</taxon>
        <taxon>Arthropoda</taxon>
        <taxon>Crustacea</taxon>
        <taxon>Multicrustacea</taxon>
        <taxon>Malacostraca</taxon>
        <taxon>Eumalacostraca</taxon>
        <taxon>Eucarida</taxon>
        <taxon>Decapoda</taxon>
        <taxon>Pleocyemata</taxon>
        <taxon>Brachyura</taxon>
        <taxon>Eubrachyura</taxon>
        <taxon>Portunoidea</taxon>
        <taxon>Portunidae</taxon>
        <taxon>Portuninae</taxon>
        <taxon>Portunus</taxon>
    </lineage>
</organism>
<gene>
    <name evidence="1" type="ORF">E2C01_053767</name>
</gene>
<dbReference type="AlphaFoldDB" id="A0A5B7GQ30"/>
<name>A0A5B7GQ30_PORTR</name>
<keyword evidence="2" id="KW-1185">Reference proteome</keyword>
<dbReference type="InterPro" id="IPR016186">
    <property type="entry name" value="C-type_lectin-like/link_sf"/>
</dbReference>
<dbReference type="OrthoDB" id="2142683at2759"/>
<dbReference type="CDD" id="cd00037">
    <property type="entry name" value="CLECT"/>
    <property type="match status" value="1"/>
</dbReference>
<reference evidence="1 2" key="1">
    <citation type="submission" date="2019-05" db="EMBL/GenBank/DDBJ databases">
        <title>Another draft genome of Portunus trituberculatus and its Hox gene families provides insights of decapod evolution.</title>
        <authorList>
            <person name="Jeong J.-H."/>
            <person name="Song I."/>
            <person name="Kim S."/>
            <person name="Choi T."/>
            <person name="Kim D."/>
            <person name="Ryu S."/>
            <person name="Kim W."/>
        </authorList>
    </citation>
    <scope>NUCLEOTIDE SEQUENCE [LARGE SCALE GENOMIC DNA]</scope>
    <source>
        <tissue evidence="1">Muscle</tissue>
    </source>
</reference>
<dbReference type="Proteomes" id="UP000324222">
    <property type="component" value="Unassembled WGS sequence"/>
</dbReference>
<evidence type="ECO:0008006" key="3">
    <source>
        <dbReference type="Google" id="ProtNLM"/>
    </source>
</evidence>
<accession>A0A5B7GQ30</accession>
<proteinExistence type="predicted"/>
<evidence type="ECO:0000313" key="2">
    <source>
        <dbReference type="Proteomes" id="UP000324222"/>
    </source>
</evidence>
<sequence length="68" mass="7589">MGASNTNPERAWKWTDGRGVGEDIIETGMVQTSRAPKCLAIKPSFRFGGLAESCHESKFFICQQERLL</sequence>
<protein>
    <recommendedName>
        <fullName evidence="3">C-type lectin domain-containing protein</fullName>
    </recommendedName>
</protein>